<dbReference type="EMBL" id="PDND01000105">
    <property type="protein sequence ID" value="PGH32086.1"/>
    <property type="molecule type" value="Genomic_DNA"/>
</dbReference>
<feature type="region of interest" description="Disordered" evidence="1">
    <location>
        <begin position="362"/>
        <end position="408"/>
    </location>
</feature>
<reference evidence="3 4" key="1">
    <citation type="submission" date="2017-10" db="EMBL/GenBank/DDBJ databases">
        <title>Comparative genomics in systemic dimorphic fungi from Ajellomycetaceae.</title>
        <authorList>
            <person name="Munoz J.F."/>
            <person name="Mcewen J.G."/>
            <person name="Clay O.K."/>
            <person name="Cuomo C.A."/>
        </authorList>
    </citation>
    <scope>NUCLEOTIDE SEQUENCE [LARGE SCALE GENOMIC DNA]</scope>
    <source>
        <strain evidence="3 4">UAMH4076</strain>
    </source>
</reference>
<gene>
    <name evidence="3" type="ORF">GX50_05155</name>
</gene>
<dbReference type="VEuPathDB" id="FungiDB:EMCG_04633"/>
<keyword evidence="2" id="KW-1133">Transmembrane helix</keyword>
<comment type="caution">
    <text evidence="3">The sequence shown here is derived from an EMBL/GenBank/DDBJ whole genome shotgun (WGS) entry which is preliminary data.</text>
</comment>
<name>A0A2B7ZDN0_9EURO</name>
<evidence type="ECO:0000313" key="3">
    <source>
        <dbReference type="EMBL" id="PGH32086.1"/>
    </source>
</evidence>
<evidence type="ECO:0000313" key="4">
    <source>
        <dbReference type="Proteomes" id="UP000226031"/>
    </source>
</evidence>
<feature type="region of interest" description="Disordered" evidence="1">
    <location>
        <begin position="197"/>
        <end position="218"/>
    </location>
</feature>
<feature type="compositionally biased region" description="Polar residues" evidence="1">
    <location>
        <begin position="123"/>
        <end position="146"/>
    </location>
</feature>
<feature type="compositionally biased region" description="Basic and acidic residues" evidence="1">
    <location>
        <begin position="363"/>
        <end position="375"/>
    </location>
</feature>
<organism evidence="3 4">
    <name type="scientific">[Emmonsia] crescens</name>
    <dbReference type="NCBI Taxonomy" id="73230"/>
    <lineage>
        <taxon>Eukaryota</taxon>
        <taxon>Fungi</taxon>
        <taxon>Dikarya</taxon>
        <taxon>Ascomycota</taxon>
        <taxon>Pezizomycotina</taxon>
        <taxon>Eurotiomycetes</taxon>
        <taxon>Eurotiomycetidae</taxon>
        <taxon>Onygenales</taxon>
        <taxon>Ajellomycetaceae</taxon>
        <taxon>Emergomyces</taxon>
    </lineage>
</organism>
<dbReference type="STRING" id="73230.A0A2B7ZDN0"/>
<accession>A0A2B7ZDN0</accession>
<feature type="compositionally biased region" description="Low complexity" evidence="1">
    <location>
        <begin position="110"/>
        <end position="122"/>
    </location>
</feature>
<dbReference type="AlphaFoldDB" id="A0A2B7ZDN0"/>
<feature type="region of interest" description="Disordered" evidence="1">
    <location>
        <begin position="110"/>
        <end position="146"/>
    </location>
</feature>
<evidence type="ECO:0000256" key="2">
    <source>
        <dbReference type="SAM" id="Phobius"/>
    </source>
</evidence>
<feature type="compositionally biased region" description="Polar residues" evidence="1">
    <location>
        <begin position="681"/>
        <end position="695"/>
    </location>
</feature>
<feature type="region of interest" description="Disordered" evidence="1">
    <location>
        <begin position="672"/>
        <end position="724"/>
    </location>
</feature>
<evidence type="ECO:0000256" key="1">
    <source>
        <dbReference type="SAM" id="MobiDB-lite"/>
    </source>
</evidence>
<feature type="transmembrane region" description="Helical" evidence="2">
    <location>
        <begin position="155"/>
        <end position="176"/>
    </location>
</feature>
<keyword evidence="2" id="KW-0472">Membrane</keyword>
<protein>
    <submittedName>
        <fullName evidence="3">Uncharacterized protein</fullName>
    </submittedName>
</protein>
<feature type="compositionally biased region" description="Polar residues" evidence="1">
    <location>
        <begin position="386"/>
        <end position="396"/>
    </location>
</feature>
<dbReference type="Proteomes" id="UP000226031">
    <property type="component" value="Unassembled WGS sequence"/>
</dbReference>
<keyword evidence="2" id="KW-0812">Transmembrane</keyword>
<proteinExistence type="predicted"/>
<keyword evidence="4" id="KW-1185">Reference proteome</keyword>
<sequence>MAPCNTLIASDISGCLSDSRTSRHLLDDRISRYITDTDWLRSLTPAPSPSSPSPFKGLPARAESIGFVFATTTLTVTVAASPGILLSSYAPSSSTHASFTPFSSIISNSTSPSSTLSATAPSQTKTTPTSRPPQDTGSAVSVSECSGSKEVPTPILVLLIIITVVVVIMSLAIWWVRRNRKFCRQCKAAILSQTLTKQSPPTNDYGPQPLPERDSQPSMSERVRGMAASVLSLNTQLARPHIRDAEQGNPQWALMGDNISLSPDPQNAAMAPRILQLNWKPLRPNSIGVYSSASASGGEVRRGHASISVASIIDKYAQVPDENRYRGTSQATEDHRILGNTQNLRCDGNLLVDMRSGSLRRRMRDDGPVVDKDSILSEPPWKHPQPNETDNATSSPSLPPIEPCVQGRERHERNLEMPEIGHSRSVSRDGLSPIAQYKGLWTQTPKHARQERQSEFSYNPIHFSFASQPSSMTSLTSMVPARDGNVSDHFAPNFIAGPSRNNYASSDETHDSDDNLSRMLKRWAFLDQQNIGLVDRVPIRSSSARDRLNGYLNSKLKPCALNVRRSISTPLPGILSKLPLSGDRRAENAENAEILASKYSRKKLVLEEEAVGSAHYENYISINQYREVPHAEVDGDHSHDRGFGRPYFQQRTYSESFYSRPTTLQQVPEDWQAADEEYSGQGYSSPQRYGQQTYGSPKAGPSQPTLATSFHNEDDDDSDSPRGCEYRYCEPDGREHLARRKPSELSLSERGTIRDNALRRHMRDMRAAAADGLPDSGVTANHYDADGPGDSRRGSFIRGFVDIYGGMRKKKGKKLGMRKKKVVGEGTCSKRRSSFLDVKKFFQY</sequence>